<evidence type="ECO:0000256" key="1">
    <source>
        <dbReference type="ARBA" id="ARBA00006739"/>
    </source>
</evidence>
<dbReference type="CDD" id="cd00761">
    <property type="entry name" value="Glyco_tranf_GTA_type"/>
    <property type="match status" value="1"/>
</dbReference>
<dbReference type="PANTHER" id="PTHR22916:SF3">
    <property type="entry name" value="UDP-GLCNAC:BETAGAL BETA-1,3-N-ACETYLGLUCOSAMINYLTRANSFERASE-LIKE PROTEIN 1"/>
    <property type="match status" value="1"/>
</dbReference>
<reference evidence="4" key="1">
    <citation type="journal article" date="2019" name="Int. J. Syst. Evol. Microbiol.">
        <title>The Global Catalogue of Microorganisms (GCM) 10K type strain sequencing project: providing services to taxonomists for standard genome sequencing and annotation.</title>
        <authorList>
            <consortium name="The Broad Institute Genomics Platform"/>
            <consortium name="The Broad Institute Genome Sequencing Center for Infectious Disease"/>
            <person name="Wu L."/>
            <person name="Ma J."/>
        </authorList>
    </citation>
    <scope>NUCLEOTIDE SEQUENCE [LARGE SCALE GENOMIC DNA]</scope>
    <source>
        <strain evidence="4">TISTR 1535</strain>
    </source>
</reference>
<sequence>MPDNNKKCDSRQHRHDKLQARLTALDKELAEKQVHYAHTEKQLLQRKAQFHAVQRKLEAAARAKRTFIRFFRSAAAYVLGRRNIKQLYSRAYKQKKAENELKKYKYYLYELGFTEKALADLESLYDNPVNHYQKRAAAWELALWHSGKYSKEGAFQALQYLSVVTNKEKDEDRLRRAAILKAECHDILQEAEAGKRVINEALSIDNHPDLYLARANLERSIEERVRWINKVMDLYDLQSVHFDSDEENVNYNDLRTTPIDKKIENGPKVSVILPAYNAEQGISTAIESIISQTWQHIELLVVDDCSSDNTKEVVRDYMKKDSRITLMSTPVNSGPYIARNIALKAATGEFVTVNDADDWSHAEKIEIQVKHLQANKKIIANTSEHARLTEELIFYRRGTPGKYIFSNMSSFMFRRKPVIEKLGYWDSVRFAADGEFKRRFTKVFGKASIVDLKTGPLSLPRQSVESLTGSSAFGYNGHFKGVRKEYVESFEFYHQRTSSLYYPSSQTNRLFPVPEPMWPKREEKRSGRRHVDIVIASDFRLSTDVNKTIIEEIRAHRKMGLRTGLVQMAEYNFRAPRVINHDIRDLIDGHDVQMLVYGEQITCDIMIIKNPSILEERQQFIPDIKPNAVRVVVEQPPFQHPGYHIRTCSKRIMTYFDKRGKWYPKNASIRGILERDYKKDLRFINLAVENWPDIDDDNCRRYSNFLGNWLVDENPYVQGDGYDQ</sequence>
<dbReference type="InterPro" id="IPR029044">
    <property type="entry name" value="Nucleotide-diphossugar_trans"/>
</dbReference>
<feature type="domain" description="Glycosyltransferase 2-like" evidence="2">
    <location>
        <begin position="270"/>
        <end position="380"/>
    </location>
</feature>
<evidence type="ECO:0000259" key="2">
    <source>
        <dbReference type="Pfam" id="PF00535"/>
    </source>
</evidence>
<dbReference type="Proteomes" id="UP001597502">
    <property type="component" value="Unassembled WGS sequence"/>
</dbReference>
<proteinExistence type="inferred from homology"/>
<dbReference type="PANTHER" id="PTHR22916">
    <property type="entry name" value="GLYCOSYLTRANSFERASE"/>
    <property type="match status" value="1"/>
</dbReference>
<keyword evidence="4" id="KW-1185">Reference proteome</keyword>
<dbReference type="Pfam" id="PF00535">
    <property type="entry name" value="Glycos_transf_2"/>
    <property type="match status" value="1"/>
</dbReference>
<dbReference type="Gene3D" id="3.90.550.10">
    <property type="entry name" value="Spore Coat Polysaccharide Biosynthesis Protein SpsA, Chain A"/>
    <property type="match status" value="1"/>
</dbReference>
<dbReference type="RefSeq" id="WP_382392914.1">
    <property type="nucleotide sequence ID" value="NZ_JBHUNA010000018.1"/>
</dbReference>
<organism evidence="3 4">
    <name type="scientific">Lentibacillus juripiscarius</name>
    <dbReference type="NCBI Taxonomy" id="257446"/>
    <lineage>
        <taxon>Bacteria</taxon>
        <taxon>Bacillati</taxon>
        <taxon>Bacillota</taxon>
        <taxon>Bacilli</taxon>
        <taxon>Bacillales</taxon>
        <taxon>Bacillaceae</taxon>
        <taxon>Lentibacillus</taxon>
    </lineage>
</organism>
<gene>
    <name evidence="3" type="ORF">ACFSUO_08130</name>
</gene>
<dbReference type="SUPFAM" id="SSF53448">
    <property type="entry name" value="Nucleotide-diphospho-sugar transferases"/>
    <property type="match status" value="1"/>
</dbReference>
<protein>
    <submittedName>
        <fullName evidence="3">Glycosyltransferase family 2 protein</fullName>
    </submittedName>
</protein>
<dbReference type="EMBL" id="JBHUNA010000018">
    <property type="protein sequence ID" value="MFD2760933.1"/>
    <property type="molecule type" value="Genomic_DNA"/>
</dbReference>
<evidence type="ECO:0000313" key="3">
    <source>
        <dbReference type="EMBL" id="MFD2760933.1"/>
    </source>
</evidence>
<dbReference type="InterPro" id="IPR001173">
    <property type="entry name" value="Glyco_trans_2-like"/>
</dbReference>
<comment type="caution">
    <text evidence="3">The sequence shown here is derived from an EMBL/GenBank/DDBJ whole genome shotgun (WGS) entry which is preliminary data.</text>
</comment>
<accession>A0ABW5V6I1</accession>
<evidence type="ECO:0000313" key="4">
    <source>
        <dbReference type="Proteomes" id="UP001597502"/>
    </source>
</evidence>
<comment type="similarity">
    <text evidence="1">Belongs to the glycosyltransferase 2 family.</text>
</comment>
<name>A0ABW5V6I1_9BACI</name>